<dbReference type="PROSITE" id="PS00195">
    <property type="entry name" value="GLUTAREDOXIN_1"/>
    <property type="match status" value="1"/>
</dbReference>
<dbReference type="FunFam" id="3.40.30.10:FF:000093">
    <property type="entry name" value="Glutaredoxin 2"/>
    <property type="match status" value="1"/>
</dbReference>
<dbReference type="GO" id="GO:0005829">
    <property type="term" value="C:cytosol"/>
    <property type="evidence" value="ECO:0007669"/>
    <property type="project" value="TreeGrafter"/>
</dbReference>
<organism evidence="19">
    <name type="scientific">Hemiscolopendra marginata</name>
    <dbReference type="NCBI Taxonomy" id="943146"/>
    <lineage>
        <taxon>Eukaryota</taxon>
        <taxon>Metazoa</taxon>
        <taxon>Ecdysozoa</taxon>
        <taxon>Arthropoda</taxon>
        <taxon>Myriapoda</taxon>
        <taxon>Chilopoda</taxon>
        <taxon>Pleurostigmophora</taxon>
        <taxon>Scolopendromorpha</taxon>
        <taxon>Scolopendridae</taxon>
        <taxon>Hemiscolopendra</taxon>
    </lineage>
</organism>
<keyword evidence="11" id="KW-1015">Disulfide bond</keyword>
<evidence type="ECO:0000256" key="13">
    <source>
        <dbReference type="ARBA" id="ARBA00048132"/>
    </source>
</evidence>
<evidence type="ECO:0000256" key="7">
    <source>
        <dbReference type="ARBA" id="ARBA00022827"/>
    </source>
</evidence>
<keyword evidence="6 15" id="KW-0285">Flavoprotein</keyword>
<evidence type="ECO:0000259" key="17">
    <source>
        <dbReference type="Pfam" id="PF02852"/>
    </source>
</evidence>
<evidence type="ECO:0000313" key="19">
    <source>
        <dbReference type="EMBL" id="MUP40186.1"/>
    </source>
</evidence>
<evidence type="ECO:0000256" key="12">
    <source>
        <dbReference type="ARBA" id="ARBA00023284"/>
    </source>
</evidence>
<accession>A0A646QBY7</accession>
<keyword evidence="10 15" id="KW-0560">Oxidoreductase</keyword>
<dbReference type="InterPro" id="IPR036249">
    <property type="entry name" value="Thioredoxin-like_sf"/>
</dbReference>
<dbReference type="GO" id="GO:0045454">
    <property type="term" value="P:cell redox homeostasis"/>
    <property type="evidence" value="ECO:0007669"/>
    <property type="project" value="InterPro"/>
</dbReference>
<keyword evidence="9" id="KW-0249">Electron transport</keyword>
<keyword evidence="7 15" id="KW-0274">FAD</keyword>
<dbReference type="EC" id="1.8.1.9" evidence="4"/>
<comment type="cofactor">
    <cofactor evidence="1">
        <name>FAD</name>
        <dbReference type="ChEBI" id="CHEBI:57692"/>
    </cofactor>
</comment>
<dbReference type="InterPro" id="IPR046952">
    <property type="entry name" value="GSHR/TRXR-like"/>
</dbReference>
<dbReference type="AlphaFoldDB" id="A0A646QBY7"/>
<dbReference type="InterPro" id="IPR011899">
    <property type="entry name" value="Glutaredoxin_euk/vir"/>
</dbReference>
<evidence type="ECO:0000256" key="1">
    <source>
        <dbReference type="ARBA" id="ARBA00001974"/>
    </source>
</evidence>
<dbReference type="GO" id="GO:0004791">
    <property type="term" value="F:thioredoxin-disulfide reductase (NADPH) activity"/>
    <property type="evidence" value="ECO:0007669"/>
    <property type="project" value="UniProtKB-EC"/>
</dbReference>
<dbReference type="Gene3D" id="3.30.390.30">
    <property type="match status" value="1"/>
</dbReference>
<dbReference type="GO" id="GO:0006749">
    <property type="term" value="P:glutathione metabolic process"/>
    <property type="evidence" value="ECO:0007669"/>
    <property type="project" value="TreeGrafter"/>
</dbReference>
<dbReference type="EMBL" id="GHBY01000009">
    <property type="protein sequence ID" value="MUP40186.1"/>
    <property type="molecule type" value="Transcribed_RNA"/>
</dbReference>
<keyword evidence="12 15" id="KW-0676">Redox-active center</keyword>
<dbReference type="InterPro" id="IPR016156">
    <property type="entry name" value="FAD/NAD-linked_Rdtase_dimer_sf"/>
</dbReference>
<sequence length="596" mass="65273">MAPITDKNEVELAVSRYISSNKVMIFSKSQCPFCHRVKELFSSLKVPFFALELDNLDNGLQIQSILAEKSGQRTVPNVFVNGSHLGGCDKTLEAHKSGTLMSLLDLSKPEKFDYDLIVIGGGSGGLAASKEAAILGKKVAVLDFVKASPRGTTWGLGGTCVNVGCIPKKLMHQSGLLGKALSDSEHFGWNVKSSNVNHTWNTLRDAVQNYIGSLNWNYRVKLRENKVDYINAYAEFAGPNTIKCVDKKGKERLITSEKFILATGMRPKYPDIPGAKEYGISSDDLFSLPYPPGKTLCIGASYVSLECAGFLHELGFEVHVMVRSILLRGFDQQMAELVGAQMENEGIVFHREFVPTMIEEIEPGKPGSYKVTAQSSSGLTLEGEYNTILFAIGREACTKDLNLELVGVDVNPKNGKIPVINEQTNVPYIYAVGDILDGKLELTPVAIQAGILLARRLYGGNTEQCDYINVPTTVFTPLEYSCVGYSEENAIEKFGEENLEIYHNSFQPLEFTVPGRLRDCYAKMICIKSDNERVIGLHILSPNSGEIMQGFALSVKMGATKADFDSLIGIHPTIAEVFTTMNVTKRSGAAIENKGC</sequence>
<evidence type="ECO:0000256" key="4">
    <source>
        <dbReference type="ARBA" id="ARBA00012610"/>
    </source>
</evidence>
<evidence type="ECO:0000256" key="11">
    <source>
        <dbReference type="ARBA" id="ARBA00023157"/>
    </source>
</evidence>
<evidence type="ECO:0000256" key="5">
    <source>
        <dbReference type="ARBA" id="ARBA00022448"/>
    </source>
</evidence>
<evidence type="ECO:0000256" key="6">
    <source>
        <dbReference type="ARBA" id="ARBA00022630"/>
    </source>
</evidence>
<dbReference type="SUPFAM" id="SSF52833">
    <property type="entry name" value="Thioredoxin-like"/>
    <property type="match status" value="1"/>
</dbReference>
<keyword evidence="5" id="KW-0813">Transport</keyword>
<dbReference type="SUPFAM" id="SSF51905">
    <property type="entry name" value="FAD/NAD(P)-binding domain"/>
    <property type="match status" value="1"/>
</dbReference>
<dbReference type="PROSITE" id="PS51354">
    <property type="entry name" value="GLUTAREDOXIN_2"/>
    <property type="match status" value="1"/>
</dbReference>
<evidence type="ECO:0000259" key="16">
    <source>
        <dbReference type="Pfam" id="PF00462"/>
    </source>
</evidence>
<dbReference type="GO" id="GO:0004362">
    <property type="term" value="F:glutathione-disulfide reductase (NADPH) activity"/>
    <property type="evidence" value="ECO:0007669"/>
    <property type="project" value="TreeGrafter"/>
</dbReference>
<protein>
    <recommendedName>
        <fullName evidence="4">thioredoxin-disulfide reductase (NADPH)</fullName>
        <ecNumber evidence="4">1.8.1.9</ecNumber>
    </recommendedName>
</protein>
<dbReference type="InterPro" id="IPR004099">
    <property type="entry name" value="Pyr_nucl-diS_OxRdtase_dimer"/>
</dbReference>
<dbReference type="InterPro" id="IPR011767">
    <property type="entry name" value="GLR_AS"/>
</dbReference>
<dbReference type="FunFam" id="3.50.50.60:FF:000190">
    <property type="entry name" value="Thioredoxin reductase"/>
    <property type="match status" value="1"/>
</dbReference>
<name>A0A646QBY7_9MYRI</name>
<dbReference type="Gene3D" id="3.50.50.60">
    <property type="entry name" value="FAD/NAD(P)-binding domain"/>
    <property type="match status" value="2"/>
</dbReference>
<keyword evidence="8" id="KW-0521">NADP</keyword>
<feature type="domain" description="Glutaredoxin" evidence="16">
    <location>
        <begin position="23"/>
        <end position="84"/>
    </location>
</feature>
<dbReference type="NCBIfam" id="TIGR02180">
    <property type="entry name" value="GRX_euk"/>
    <property type="match status" value="1"/>
</dbReference>
<dbReference type="PROSITE" id="PS00076">
    <property type="entry name" value="PYRIDINE_REDOX_1"/>
    <property type="match status" value="1"/>
</dbReference>
<feature type="domain" description="FAD/NAD(P)-binding" evidence="18">
    <location>
        <begin position="114"/>
        <end position="450"/>
    </location>
</feature>
<dbReference type="Pfam" id="PF00462">
    <property type="entry name" value="Glutaredoxin"/>
    <property type="match status" value="1"/>
</dbReference>
<dbReference type="SUPFAM" id="SSF55424">
    <property type="entry name" value="FAD/NAD-linked reductases, dimerisation (C-terminal) domain"/>
    <property type="match status" value="1"/>
</dbReference>
<comment type="catalytic activity">
    <reaction evidence="13">
        <text>[thioredoxin]-dithiol + NADP(+) = [thioredoxin]-disulfide + NADPH + H(+)</text>
        <dbReference type="Rhea" id="RHEA:20345"/>
        <dbReference type="Rhea" id="RHEA-COMP:10698"/>
        <dbReference type="Rhea" id="RHEA-COMP:10700"/>
        <dbReference type="ChEBI" id="CHEBI:15378"/>
        <dbReference type="ChEBI" id="CHEBI:29950"/>
        <dbReference type="ChEBI" id="CHEBI:50058"/>
        <dbReference type="ChEBI" id="CHEBI:57783"/>
        <dbReference type="ChEBI" id="CHEBI:58349"/>
        <dbReference type="EC" id="1.8.1.9"/>
    </reaction>
</comment>
<dbReference type="PANTHER" id="PTHR42737">
    <property type="entry name" value="GLUTATHIONE REDUCTASE"/>
    <property type="match status" value="1"/>
</dbReference>
<dbReference type="InterPro" id="IPR023753">
    <property type="entry name" value="FAD/NAD-binding_dom"/>
</dbReference>
<dbReference type="InterPro" id="IPR012999">
    <property type="entry name" value="Pyr_OxRdtase_I_AS"/>
</dbReference>
<evidence type="ECO:0000259" key="18">
    <source>
        <dbReference type="Pfam" id="PF07992"/>
    </source>
</evidence>
<comment type="similarity">
    <text evidence="3 15">Belongs to the class-I pyridine nucleotide-disulfide oxidoreductase family.</text>
</comment>
<dbReference type="FunFam" id="3.30.390.30:FF:000004">
    <property type="entry name" value="Thioredoxin reductase 1, cytoplasmic"/>
    <property type="match status" value="1"/>
</dbReference>
<dbReference type="GO" id="GO:0050660">
    <property type="term" value="F:flavin adenine dinucleotide binding"/>
    <property type="evidence" value="ECO:0007669"/>
    <property type="project" value="InterPro"/>
</dbReference>
<dbReference type="GO" id="GO:0005739">
    <property type="term" value="C:mitochondrion"/>
    <property type="evidence" value="ECO:0007669"/>
    <property type="project" value="TreeGrafter"/>
</dbReference>
<dbReference type="InterPro" id="IPR006338">
    <property type="entry name" value="Thioredoxin/glutathione_Rdtase"/>
</dbReference>
<feature type="domain" description="Pyridine nucleotide-disulphide oxidoreductase dimerisation" evidence="17">
    <location>
        <begin position="470"/>
        <end position="581"/>
    </location>
</feature>
<reference evidence="19" key="1">
    <citation type="submission" date="2018-11" db="EMBL/GenBank/DDBJ databases">
        <title>Venom-gland transcriptomics and venom proteomics of the Florida green centipede (Hemiscolopendra marginata) reveal sex-based variation in a centipede venom.</title>
        <authorList>
            <person name="Nystrom G.S."/>
            <person name="Ward M.J."/>
            <person name="Ellsworth S.A."/>
            <person name="Rokyta D.R."/>
        </authorList>
    </citation>
    <scope>NUCLEOTIDE SEQUENCE</scope>
    <source>
        <tissue evidence="19">Venom gland</tissue>
    </source>
</reference>
<dbReference type="PRINTS" id="PR00411">
    <property type="entry name" value="PNDRDTASEI"/>
</dbReference>
<dbReference type="PANTHER" id="PTHR42737:SF2">
    <property type="entry name" value="GLUTATHIONE REDUCTASE"/>
    <property type="match status" value="1"/>
</dbReference>
<dbReference type="NCBIfam" id="TIGR01438">
    <property type="entry name" value="TGR"/>
    <property type="match status" value="1"/>
</dbReference>
<evidence type="ECO:0000256" key="10">
    <source>
        <dbReference type="ARBA" id="ARBA00023002"/>
    </source>
</evidence>
<dbReference type="GO" id="GO:0034599">
    <property type="term" value="P:cellular response to oxidative stress"/>
    <property type="evidence" value="ECO:0007669"/>
    <property type="project" value="TreeGrafter"/>
</dbReference>
<dbReference type="CDD" id="cd03419">
    <property type="entry name" value="GRX_GRXh_1_2_like"/>
    <property type="match status" value="1"/>
</dbReference>
<evidence type="ECO:0000256" key="3">
    <source>
        <dbReference type="ARBA" id="ARBA00007532"/>
    </source>
</evidence>
<evidence type="ECO:0000256" key="9">
    <source>
        <dbReference type="ARBA" id="ARBA00022982"/>
    </source>
</evidence>
<comment type="function">
    <text evidence="2">Has a glutathione-disulfide oxidoreductase activity in the presence of NADPH and glutathione reductase. Reduces low molecular weight disulfides and proteins.</text>
</comment>
<dbReference type="InterPro" id="IPR002109">
    <property type="entry name" value="Glutaredoxin"/>
</dbReference>
<dbReference type="Pfam" id="PF02852">
    <property type="entry name" value="Pyr_redox_dim"/>
    <property type="match status" value="1"/>
</dbReference>
<dbReference type="PRINTS" id="PR00368">
    <property type="entry name" value="FADPNR"/>
</dbReference>
<dbReference type="Pfam" id="PF07992">
    <property type="entry name" value="Pyr_redox_2"/>
    <property type="match status" value="1"/>
</dbReference>
<evidence type="ECO:0000256" key="2">
    <source>
        <dbReference type="ARBA" id="ARBA00002549"/>
    </source>
</evidence>
<dbReference type="Gene3D" id="3.40.30.10">
    <property type="entry name" value="Glutaredoxin"/>
    <property type="match status" value="1"/>
</dbReference>
<evidence type="ECO:0000256" key="14">
    <source>
        <dbReference type="ARBA" id="ARBA00054062"/>
    </source>
</evidence>
<evidence type="ECO:0000256" key="15">
    <source>
        <dbReference type="RuleBase" id="RU003691"/>
    </source>
</evidence>
<dbReference type="InterPro" id="IPR036188">
    <property type="entry name" value="FAD/NAD-bd_sf"/>
</dbReference>
<evidence type="ECO:0000256" key="8">
    <source>
        <dbReference type="ARBA" id="ARBA00022857"/>
    </source>
</evidence>
<comment type="function">
    <text evidence="14">Thioredoxin system is a major player in glutathione metabolism, due to the demonstrated absence of a glutathione reductase. Functionally interacts with the Sod/Cat reactive oxidation species (ROS) defense system and thereby has a role in preadult development and life span. Lack of a glutathione reductase suggests antioxidant defense in Drosophila, and probably in related insects, differs fundamentally from that in other organisms.</text>
</comment>
<proteinExistence type="inferred from homology"/>